<dbReference type="EMBL" id="BQOL01000001">
    <property type="protein sequence ID" value="GKI19349.1"/>
    <property type="molecule type" value="Genomic_DNA"/>
</dbReference>
<protein>
    <submittedName>
        <fullName evidence="4 5">Glycerophosphodiester phosphodiesterase</fullName>
    </submittedName>
</protein>
<feature type="signal peptide" evidence="1">
    <location>
        <begin position="1"/>
        <end position="19"/>
    </location>
</feature>
<dbReference type="PROSITE" id="PS51704">
    <property type="entry name" value="GP_PDE"/>
    <property type="match status" value="1"/>
</dbReference>
<evidence type="ECO:0000313" key="7">
    <source>
        <dbReference type="Proteomes" id="UP001181347"/>
    </source>
</evidence>
<keyword evidence="6" id="KW-1185">Reference proteome</keyword>
<sequence length="290" mass="32406">MKKLKYLLMACCAACVWLAACSDDDYEPLPDWWWEQTGEPAVYPEPEPVDNKVVAHRGCYAETGFPQNSVAGLKKAVEMKLFASECDIHLTKDGKVVVYHDDYYLGNTCFKDATYAELCAKGTLANGEKLPLLEEFIDVVLEGGCTQLWIDVKTLGDEAGGNAEASRTGIAAAQIVHEKRAKNFVGFIVGRLAIRDKVIPAVRSAWPVSYGAAAYEPGDFIARDIPWANMKLADFGLDTKRAKSFPENKVRLSLWQIDTDEQMQWYQGIRSDVYGITNYPLRMMDKLGLR</sequence>
<dbReference type="SUPFAM" id="SSF51695">
    <property type="entry name" value="PLC-like phosphodiesterases"/>
    <property type="match status" value="1"/>
</dbReference>
<dbReference type="Proteomes" id="UP001055105">
    <property type="component" value="Unassembled WGS sequence"/>
</dbReference>
<dbReference type="InterPro" id="IPR017946">
    <property type="entry name" value="PLC-like_Pdiesterase_TIM-brl"/>
</dbReference>
<dbReference type="EMBL" id="JAWDES010000006">
    <property type="protein sequence ID" value="MDU0261494.1"/>
    <property type="molecule type" value="Genomic_DNA"/>
</dbReference>
<dbReference type="GO" id="GO:0006629">
    <property type="term" value="P:lipid metabolic process"/>
    <property type="evidence" value="ECO:0007669"/>
    <property type="project" value="InterPro"/>
</dbReference>
<evidence type="ECO:0000313" key="5">
    <source>
        <dbReference type="EMBL" id="MDU0261494.1"/>
    </source>
</evidence>
<reference evidence="5" key="3">
    <citation type="submission" date="2023-10" db="EMBL/GenBank/DDBJ databases">
        <title>Genome Sequence of the Bacteria from From Gut Wall in Crohn's Disease.</title>
        <authorList>
            <person name="Rodriguez-Palacios A."/>
        </authorList>
    </citation>
    <scope>NUCLEOTIDE SEQUENCE</scope>
    <source>
        <strain evidence="5">CavFT-hAR58</strain>
    </source>
</reference>
<feature type="chain" id="PRO_5044618571" evidence="1">
    <location>
        <begin position="20"/>
        <end position="290"/>
    </location>
</feature>
<proteinExistence type="predicted"/>
<reference evidence="3" key="2">
    <citation type="submission" date="2022-01" db="EMBL/GenBank/DDBJ databases">
        <title>Novel bile acid biosynthetic pathways are enriched in the microbiome of centenarians.</title>
        <authorList>
            <person name="Sato Y."/>
            <person name="Atarashi K."/>
            <person name="Plichta R.D."/>
            <person name="Arai Y."/>
            <person name="Sasajima S."/>
            <person name="Kearney M.S."/>
            <person name="Suda W."/>
            <person name="Takeshita K."/>
            <person name="Sasaki T."/>
            <person name="Okamoto S."/>
            <person name="Skelly N.A."/>
            <person name="Okamura Y."/>
            <person name="Vlamakis H."/>
            <person name="Li Y."/>
            <person name="Tanoue T."/>
            <person name="Takei H."/>
            <person name="Nittono H."/>
            <person name="Narushima S."/>
            <person name="Irie J."/>
            <person name="Itoh H."/>
            <person name="Moriya K."/>
            <person name="Sugiura Y."/>
            <person name="Suematsu M."/>
            <person name="Moritoki N."/>
            <person name="Shibata S."/>
            <person name="Littman R.D."/>
            <person name="Fischbach A.M."/>
            <person name="Uwamino Y."/>
            <person name="Inoue T."/>
            <person name="Honda A."/>
            <person name="Hattori M."/>
            <person name="Murai T."/>
            <person name="Xavier J.R."/>
            <person name="Hirose N."/>
            <person name="Honda K."/>
        </authorList>
    </citation>
    <scope>NUCLEOTIDE SEQUENCE</scope>
    <source>
        <strain evidence="3">CE91-St16</strain>
    </source>
</reference>
<dbReference type="GeneID" id="79836837"/>
<name>A0A5B5VQJ7_9BACT</name>
<evidence type="ECO:0000313" key="4">
    <source>
        <dbReference type="EMBL" id="KAA3159908.1"/>
    </source>
</evidence>
<dbReference type="Pfam" id="PF03009">
    <property type="entry name" value="GDPD"/>
    <property type="match status" value="1"/>
</dbReference>
<dbReference type="PANTHER" id="PTHR46211:SF1">
    <property type="entry name" value="GLYCEROPHOSPHODIESTER PHOSPHODIESTERASE, CYTOPLASMIC"/>
    <property type="match status" value="1"/>
</dbReference>
<dbReference type="PANTHER" id="PTHR46211">
    <property type="entry name" value="GLYCEROPHOSPHORYL DIESTER PHOSPHODIESTERASE"/>
    <property type="match status" value="1"/>
</dbReference>
<dbReference type="EMBL" id="VVND01000005">
    <property type="protein sequence ID" value="KAA3159908.1"/>
    <property type="molecule type" value="Genomic_DNA"/>
</dbReference>
<dbReference type="Proteomes" id="UP000324870">
    <property type="component" value="Unassembled WGS sequence"/>
</dbReference>
<evidence type="ECO:0000313" key="3">
    <source>
        <dbReference type="EMBL" id="GKI19349.1"/>
    </source>
</evidence>
<evidence type="ECO:0000313" key="6">
    <source>
        <dbReference type="Proteomes" id="UP000324870"/>
    </source>
</evidence>
<dbReference type="Proteomes" id="UP001181347">
    <property type="component" value="Unassembled WGS sequence"/>
</dbReference>
<evidence type="ECO:0000256" key="1">
    <source>
        <dbReference type="SAM" id="SignalP"/>
    </source>
</evidence>
<dbReference type="GO" id="GO:0008081">
    <property type="term" value="F:phosphoric diester hydrolase activity"/>
    <property type="evidence" value="ECO:0007669"/>
    <property type="project" value="InterPro"/>
</dbReference>
<keyword evidence="1" id="KW-0732">Signal</keyword>
<comment type="caution">
    <text evidence="5">The sequence shown here is derived from an EMBL/GenBank/DDBJ whole genome shotgun (WGS) entry which is preliminary data.</text>
</comment>
<dbReference type="RefSeq" id="WP_009598977.1">
    <property type="nucleotide sequence ID" value="NZ_AP025581.1"/>
</dbReference>
<organism evidence="5 7">
    <name type="scientific">Alistipes finegoldii</name>
    <dbReference type="NCBI Taxonomy" id="214856"/>
    <lineage>
        <taxon>Bacteria</taxon>
        <taxon>Pseudomonadati</taxon>
        <taxon>Bacteroidota</taxon>
        <taxon>Bacteroidia</taxon>
        <taxon>Bacteroidales</taxon>
        <taxon>Rikenellaceae</taxon>
        <taxon>Alistipes</taxon>
    </lineage>
</organism>
<accession>A0A5B5VQJ7</accession>
<dbReference type="InterPro" id="IPR030395">
    <property type="entry name" value="GP_PDE_dom"/>
</dbReference>
<gene>
    <name evidence="3" type="ORF">CE91St16_22570</name>
    <name evidence="4" type="ORF">F2A26_05095</name>
    <name evidence="5" type="ORF">RVH17_15500</name>
</gene>
<dbReference type="PROSITE" id="PS51257">
    <property type="entry name" value="PROKAR_LIPOPROTEIN"/>
    <property type="match status" value="1"/>
</dbReference>
<dbReference type="Gene3D" id="3.20.20.190">
    <property type="entry name" value="Phosphatidylinositol (PI) phosphodiesterase"/>
    <property type="match status" value="1"/>
</dbReference>
<reference evidence="4 6" key="1">
    <citation type="journal article" date="2019" name="Nat. Med.">
        <title>A library of human gut bacterial isolates paired with longitudinal multiomics data enables mechanistic microbiome research.</title>
        <authorList>
            <person name="Poyet M."/>
            <person name="Groussin M."/>
            <person name="Gibbons S.M."/>
            <person name="Avila-Pacheco J."/>
            <person name="Jiang X."/>
            <person name="Kearney S.M."/>
            <person name="Perrotta A.R."/>
            <person name="Berdy B."/>
            <person name="Zhao S."/>
            <person name="Lieberman T.D."/>
            <person name="Swanson P.K."/>
            <person name="Smith M."/>
            <person name="Roesemann S."/>
            <person name="Alexander J.E."/>
            <person name="Rich S.A."/>
            <person name="Livny J."/>
            <person name="Vlamakis H."/>
            <person name="Clish C."/>
            <person name="Bullock K."/>
            <person name="Deik A."/>
            <person name="Scott J."/>
            <person name="Pierce K.A."/>
            <person name="Xavier R.J."/>
            <person name="Alm E.J."/>
        </authorList>
    </citation>
    <scope>NUCLEOTIDE SEQUENCE [LARGE SCALE GENOMIC DNA]</scope>
    <source>
        <strain evidence="4 6">BIOML-A1</strain>
    </source>
</reference>
<dbReference type="AlphaFoldDB" id="A0A5B5VQJ7"/>
<evidence type="ECO:0000259" key="2">
    <source>
        <dbReference type="PROSITE" id="PS51704"/>
    </source>
</evidence>
<feature type="domain" description="GP-PDE" evidence="2">
    <location>
        <begin position="51"/>
        <end position="290"/>
    </location>
</feature>